<dbReference type="NCBIfam" id="TIGR04123">
    <property type="entry name" value="P_estr_lig_assc"/>
    <property type="match status" value="1"/>
</dbReference>
<dbReference type="SUPFAM" id="SSF56300">
    <property type="entry name" value="Metallo-dependent phosphatases"/>
    <property type="match status" value="1"/>
</dbReference>
<dbReference type="Gene3D" id="3.60.21.10">
    <property type="match status" value="1"/>
</dbReference>
<keyword evidence="3" id="KW-0378">Hydrolase</keyword>
<gene>
    <name evidence="3" type="primary">pdeM</name>
    <name evidence="3" type="ORF">GCM10025791_11320</name>
</gene>
<keyword evidence="3" id="KW-0436">Ligase</keyword>
<dbReference type="EMBL" id="BAABLX010000007">
    <property type="protein sequence ID" value="GAA4935528.1"/>
    <property type="molecule type" value="Genomic_DNA"/>
</dbReference>
<keyword evidence="4" id="KW-1185">Reference proteome</keyword>
<sequence>MPQRNANHCALTQLKINQHSFYLLPERALYWPAQNALIIADLHLGKVQTFQLAGIAVPCGVMEEDLQRLSRLIANYNAQQVIVLGDFTHHTSGLSPPVQSTLTAWLAQHKEVTVRVILGNHDRPSIAALQQFNIDLIQHSLTVDQMTLVHEFNANEQVVNKSNSNEEQHSQFSLCGHIHPVVRIPKSNLGNIPVFAIYQQHAVLPAFSLFTGGHRIEIKKTKAVYAIAGQHIVNLK</sequence>
<dbReference type="RefSeq" id="WP_345418390.1">
    <property type="nucleotide sequence ID" value="NZ_AP031496.1"/>
</dbReference>
<reference evidence="4" key="1">
    <citation type="journal article" date="2019" name="Int. J. Syst. Evol. Microbiol.">
        <title>The Global Catalogue of Microorganisms (GCM) 10K type strain sequencing project: providing services to taxonomists for standard genome sequencing and annotation.</title>
        <authorList>
            <consortium name="The Broad Institute Genomics Platform"/>
            <consortium name="The Broad Institute Genome Sequencing Center for Infectious Disease"/>
            <person name="Wu L."/>
            <person name="Ma J."/>
        </authorList>
    </citation>
    <scope>NUCLEOTIDE SEQUENCE [LARGE SCALE GENOMIC DNA]</scope>
    <source>
        <strain evidence="4">JCM 19134</strain>
    </source>
</reference>
<dbReference type="AlphaFoldDB" id="A0AAV3TZ15"/>
<dbReference type="GO" id="GO:0016874">
    <property type="term" value="F:ligase activity"/>
    <property type="evidence" value="ECO:0007669"/>
    <property type="project" value="UniProtKB-KW"/>
</dbReference>
<keyword evidence="3" id="KW-0540">Nuclease</keyword>
<dbReference type="PIRSF" id="PIRSF000887">
    <property type="entry name" value="Pesterase_MJ0037"/>
    <property type="match status" value="1"/>
</dbReference>
<evidence type="ECO:0000259" key="2">
    <source>
        <dbReference type="Pfam" id="PF12850"/>
    </source>
</evidence>
<dbReference type="GO" id="GO:0004519">
    <property type="term" value="F:endonuclease activity"/>
    <property type="evidence" value="ECO:0007669"/>
    <property type="project" value="UniProtKB-KW"/>
</dbReference>
<comment type="similarity">
    <text evidence="1">Belongs to the metallophosphoesterase superfamily. YfcE family.</text>
</comment>
<comment type="caution">
    <text evidence="3">The sequence shown here is derived from an EMBL/GenBank/DDBJ whole genome shotgun (WGS) entry which is preliminary data.</text>
</comment>
<dbReference type="InterPro" id="IPR024654">
    <property type="entry name" value="Calcineurin-like_PHP_lpxH"/>
</dbReference>
<dbReference type="Proteomes" id="UP001409585">
    <property type="component" value="Unassembled WGS sequence"/>
</dbReference>
<feature type="domain" description="Calcineurin-like phosphoesterase" evidence="2">
    <location>
        <begin position="37"/>
        <end position="180"/>
    </location>
</feature>
<dbReference type="InterPro" id="IPR026336">
    <property type="entry name" value="PdeM-like"/>
</dbReference>
<dbReference type="PANTHER" id="PTHR39323">
    <property type="entry name" value="BLR1149 PROTEIN"/>
    <property type="match status" value="1"/>
</dbReference>
<evidence type="ECO:0000313" key="3">
    <source>
        <dbReference type="EMBL" id="GAA4935528.1"/>
    </source>
</evidence>
<dbReference type="InterPro" id="IPR029052">
    <property type="entry name" value="Metallo-depent_PP-like"/>
</dbReference>
<organism evidence="3 4">
    <name type="scientific">Halioxenophilus aromaticivorans</name>
    <dbReference type="NCBI Taxonomy" id="1306992"/>
    <lineage>
        <taxon>Bacteria</taxon>
        <taxon>Pseudomonadati</taxon>
        <taxon>Pseudomonadota</taxon>
        <taxon>Gammaproteobacteria</taxon>
        <taxon>Alteromonadales</taxon>
        <taxon>Alteromonadaceae</taxon>
        <taxon>Halioxenophilus</taxon>
    </lineage>
</organism>
<proteinExistence type="inferred from homology"/>
<dbReference type="Pfam" id="PF12850">
    <property type="entry name" value="Metallophos_2"/>
    <property type="match status" value="1"/>
</dbReference>
<accession>A0AAV3TZ15</accession>
<keyword evidence="3" id="KW-0255">Endonuclease</keyword>
<protein>
    <submittedName>
        <fullName evidence="3">Ligase-associated DNA damage response endonuclease PdeM</fullName>
    </submittedName>
</protein>
<dbReference type="PANTHER" id="PTHR39323:SF1">
    <property type="entry name" value="BLR1149 PROTEIN"/>
    <property type="match status" value="1"/>
</dbReference>
<evidence type="ECO:0000313" key="4">
    <source>
        <dbReference type="Proteomes" id="UP001409585"/>
    </source>
</evidence>
<dbReference type="InterPro" id="IPR024173">
    <property type="entry name" value="Pesterase_MJ0037-like"/>
</dbReference>
<name>A0AAV3TZ15_9ALTE</name>
<evidence type="ECO:0000256" key="1">
    <source>
        <dbReference type="ARBA" id="ARBA00008950"/>
    </source>
</evidence>